<keyword evidence="1" id="KW-0472">Membrane</keyword>
<proteinExistence type="predicted"/>
<reference evidence="2" key="2">
    <citation type="submission" date="2021-02" db="EMBL/GenBank/DDBJ databases">
        <authorList>
            <person name="Merkel A.Y."/>
        </authorList>
    </citation>
    <scope>NUCLEOTIDE SEQUENCE</scope>
    <source>
        <strain evidence="2">T05b</strain>
    </source>
</reference>
<reference evidence="2" key="1">
    <citation type="submission" date="2021-02" db="EMBL/GenBank/DDBJ databases">
        <title>Sulfurospirillum tamanensis sp. nov.</title>
        <authorList>
            <person name="Frolova A."/>
            <person name="Merkel A."/>
            <person name="Slobodkin A."/>
        </authorList>
    </citation>
    <scope>NUCLEOTIDE SEQUENCE</scope>
    <source>
        <strain evidence="2">T05b</strain>
    </source>
</reference>
<dbReference type="Proteomes" id="UP000703590">
    <property type="component" value="Unassembled WGS sequence"/>
</dbReference>
<dbReference type="EMBL" id="JAFHKK010000022">
    <property type="protein sequence ID" value="MBN2965015.1"/>
    <property type="molecule type" value="Genomic_DNA"/>
</dbReference>
<dbReference type="RefSeq" id="WP_205459563.1">
    <property type="nucleotide sequence ID" value="NZ_JAFHKK010000022.1"/>
</dbReference>
<feature type="transmembrane region" description="Helical" evidence="1">
    <location>
        <begin position="54"/>
        <end position="74"/>
    </location>
</feature>
<evidence type="ECO:0008006" key="4">
    <source>
        <dbReference type="Google" id="ProtNLM"/>
    </source>
</evidence>
<evidence type="ECO:0000313" key="3">
    <source>
        <dbReference type="Proteomes" id="UP000703590"/>
    </source>
</evidence>
<accession>A0ABS2WTU3</accession>
<name>A0ABS2WTU3_9BACT</name>
<evidence type="ECO:0000256" key="1">
    <source>
        <dbReference type="SAM" id="Phobius"/>
    </source>
</evidence>
<keyword evidence="1" id="KW-1133">Transmembrane helix</keyword>
<keyword evidence="1" id="KW-0812">Transmembrane</keyword>
<sequence length="252" mass="28418">MKARFVRDAHGIVGALFGTKQLSFKNFLFVLAVVFFIAWLPDGIINLFVQQKTWVGMMQIGVSLGIGLWIREVINEAARKARSPLGVDTQEAKGAKGLVLFLSDKKGEEGLRNSVFEVVSNRKMPLCALWAHRESLERVLVVASEKSIKERDDFLKEVRHYMPKLVEKIVFLEEHGGDFSDAEMIYALLEKTFLKIEKEMKIRPRDVVIDVTGGSKIVSIAGAIFALPMDRQMQYVDGDGKAKVYDMCYKEG</sequence>
<protein>
    <recommendedName>
        <fullName evidence="4">CRISPR-associated protein</fullName>
    </recommendedName>
</protein>
<feature type="transmembrane region" description="Helical" evidence="1">
    <location>
        <begin position="27"/>
        <end position="48"/>
    </location>
</feature>
<keyword evidence="3" id="KW-1185">Reference proteome</keyword>
<dbReference type="Gene3D" id="3.40.50.10770">
    <property type="entry name" value="Hypothetical protein VC1899 like domain (Restriction endonuclease-like)"/>
    <property type="match status" value="1"/>
</dbReference>
<organism evidence="2 3">
    <name type="scientific">Sulfurospirillum tamanense</name>
    <dbReference type="NCBI Taxonomy" id="2813362"/>
    <lineage>
        <taxon>Bacteria</taxon>
        <taxon>Pseudomonadati</taxon>
        <taxon>Campylobacterota</taxon>
        <taxon>Epsilonproteobacteria</taxon>
        <taxon>Campylobacterales</taxon>
        <taxon>Sulfurospirillaceae</taxon>
        <taxon>Sulfurospirillum</taxon>
    </lineage>
</organism>
<comment type="caution">
    <text evidence="2">The sequence shown here is derived from an EMBL/GenBank/DDBJ whole genome shotgun (WGS) entry which is preliminary data.</text>
</comment>
<evidence type="ECO:0000313" key="2">
    <source>
        <dbReference type="EMBL" id="MBN2965015.1"/>
    </source>
</evidence>
<gene>
    <name evidence="2" type="ORF">JWV37_09505</name>
</gene>